<evidence type="ECO:0000313" key="1">
    <source>
        <dbReference type="EMBL" id="EEG24451.1"/>
    </source>
</evidence>
<dbReference type="Proteomes" id="UP000005837">
    <property type="component" value="Unassembled WGS sequence"/>
</dbReference>
<reference evidence="1 2" key="1">
    <citation type="submission" date="2009-01" db="EMBL/GenBank/DDBJ databases">
        <authorList>
            <person name="Fulton L."/>
            <person name="Clifton S."/>
            <person name="Chinwalla A.T."/>
            <person name="Mitreva M."/>
            <person name="Sodergren E."/>
            <person name="Weinstock G."/>
            <person name="Clifton S."/>
            <person name="Dooling D.J."/>
            <person name="Fulton B."/>
            <person name="Minx P."/>
            <person name="Pepin K.H."/>
            <person name="Johnson M."/>
            <person name="Bhonagiri V."/>
            <person name="Nash W.E."/>
            <person name="Mardis E.R."/>
            <person name="Wilson R.K."/>
        </authorList>
    </citation>
    <scope>NUCLEOTIDE SEQUENCE [LARGE SCALE GENOMIC DNA]</scope>
    <source>
        <strain evidence="1 2">ATCC 23834</strain>
    </source>
</reference>
<organism evidence="1 2">
    <name type="scientific">Eikenella corrodens ATCC 23834</name>
    <dbReference type="NCBI Taxonomy" id="546274"/>
    <lineage>
        <taxon>Bacteria</taxon>
        <taxon>Pseudomonadati</taxon>
        <taxon>Pseudomonadota</taxon>
        <taxon>Betaproteobacteria</taxon>
        <taxon>Neisseriales</taxon>
        <taxon>Neisseriaceae</taxon>
        <taxon>Eikenella</taxon>
    </lineage>
</organism>
<evidence type="ECO:0000313" key="2">
    <source>
        <dbReference type="Proteomes" id="UP000005837"/>
    </source>
</evidence>
<name>C0DUQ3_EIKCO</name>
<dbReference type="HOGENOM" id="CLU_2787244_0_0_4"/>
<sequence length="68" mass="7568">MESNLPTACSQPTPVKKGYLKTVSGSLFCFNTCHTIRIAAHNLHTLNQHALPIHMSTQLLNSKTFLFL</sequence>
<proteinExistence type="predicted"/>
<dbReference type="AlphaFoldDB" id="C0DUQ3"/>
<accession>C0DUQ3</accession>
<comment type="caution">
    <text evidence="1">The sequence shown here is derived from an EMBL/GenBank/DDBJ whole genome shotgun (WGS) entry which is preliminary data.</text>
</comment>
<gene>
    <name evidence="1" type="ORF">EIKCOROL_01089</name>
</gene>
<protein>
    <submittedName>
        <fullName evidence="1">Uncharacterized protein</fullName>
    </submittedName>
</protein>
<dbReference type="EMBL" id="ACEA01000017">
    <property type="protein sequence ID" value="EEG24451.1"/>
    <property type="molecule type" value="Genomic_DNA"/>
</dbReference>